<dbReference type="InterPro" id="IPR022973">
    <property type="entry name" value="Ribosomal_uL10_bac"/>
</dbReference>
<gene>
    <name evidence="5 6" type="primary">rplJ</name>
    <name evidence="6" type="ORF">COT80_01080</name>
</gene>
<name>A0A2H0W4F5_9BACT</name>
<keyword evidence="2 5" id="KW-0689">Ribosomal protein</keyword>
<comment type="similarity">
    <text evidence="1 5">Belongs to the universal ribosomal protein uL10 family.</text>
</comment>
<keyword evidence="5" id="KW-0694">RNA-binding</keyword>
<dbReference type="Pfam" id="PF00466">
    <property type="entry name" value="Ribosomal_L10"/>
    <property type="match status" value="1"/>
</dbReference>
<comment type="function">
    <text evidence="5">Forms part of the ribosomal stalk, playing a central role in the interaction of the ribosome with GTP-bound translation factors.</text>
</comment>
<dbReference type="InterPro" id="IPR001790">
    <property type="entry name" value="Ribosomal_uL10"/>
</dbReference>
<dbReference type="GO" id="GO:1990904">
    <property type="term" value="C:ribonucleoprotein complex"/>
    <property type="evidence" value="ECO:0007669"/>
    <property type="project" value="UniProtKB-KW"/>
</dbReference>
<dbReference type="EMBL" id="PEZY01000005">
    <property type="protein sequence ID" value="PIS06147.1"/>
    <property type="molecule type" value="Genomic_DNA"/>
</dbReference>
<comment type="caution">
    <text evidence="6">The sequence shown here is derived from an EMBL/GenBank/DDBJ whole genome shotgun (WGS) entry which is preliminary data.</text>
</comment>
<dbReference type="HAMAP" id="MF_00362">
    <property type="entry name" value="Ribosomal_uL10"/>
    <property type="match status" value="1"/>
</dbReference>
<dbReference type="GO" id="GO:0070180">
    <property type="term" value="F:large ribosomal subunit rRNA binding"/>
    <property type="evidence" value="ECO:0007669"/>
    <property type="project" value="UniProtKB-UniRule"/>
</dbReference>
<dbReference type="InterPro" id="IPR047865">
    <property type="entry name" value="Ribosomal_uL10_bac_type"/>
</dbReference>
<keyword evidence="3 5" id="KW-0687">Ribonucleoprotein</keyword>
<evidence type="ECO:0000256" key="2">
    <source>
        <dbReference type="ARBA" id="ARBA00022980"/>
    </source>
</evidence>
<evidence type="ECO:0000256" key="3">
    <source>
        <dbReference type="ARBA" id="ARBA00023274"/>
    </source>
</evidence>
<proteinExistence type="inferred from homology"/>
<evidence type="ECO:0000256" key="4">
    <source>
        <dbReference type="ARBA" id="ARBA00035202"/>
    </source>
</evidence>
<keyword evidence="5" id="KW-0699">rRNA-binding</keyword>
<dbReference type="NCBIfam" id="NF000955">
    <property type="entry name" value="PRK00099.1-1"/>
    <property type="match status" value="1"/>
</dbReference>
<evidence type="ECO:0000256" key="1">
    <source>
        <dbReference type="ARBA" id="ARBA00008889"/>
    </source>
</evidence>
<organism evidence="6 7">
    <name type="scientific">Candidatus Buchananbacteria bacterium CG10_big_fil_rev_8_21_14_0_10_33_19</name>
    <dbReference type="NCBI Taxonomy" id="1974525"/>
    <lineage>
        <taxon>Bacteria</taxon>
        <taxon>Candidatus Buchananiibacteriota</taxon>
    </lineage>
</organism>
<dbReference type="CDD" id="cd05797">
    <property type="entry name" value="Ribosomal_L10"/>
    <property type="match status" value="1"/>
</dbReference>
<evidence type="ECO:0000256" key="5">
    <source>
        <dbReference type="HAMAP-Rule" id="MF_00362"/>
    </source>
</evidence>
<evidence type="ECO:0000313" key="7">
    <source>
        <dbReference type="Proteomes" id="UP000229056"/>
    </source>
</evidence>
<accession>A0A2H0W4F5</accession>
<comment type="subunit">
    <text evidence="5">Part of the ribosomal stalk of the 50S ribosomal subunit. The N-terminus interacts with L11 and the large rRNA to form the base of the stalk. The C-terminus forms an elongated spine to which L12 dimers bind in a sequential fashion forming a multimeric L10(L12)X complex.</text>
</comment>
<dbReference type="AlphaFoldDB" id="A0A2H0W4F5"/>
<dbReference type="PANTHER" id="PTHR11560">
    <property type="entry name" value="39S RIBOSOMAL PROTEIN L10, MITOCHONDRIAL"/>
    <property type="match status" value="1"/>
</dbReference>
<sequence>MAKTKSQKKEILGGLQEKMDAMKSAVFVNFSGIPVKEINILRNTCKDENVGYVVAKKTLLKKILTEKGFSDVENSDFSGEVATVIGFEDEIAPAKLVSTFAKGHEKMKILGGVLEGALIGEDKIKALAVLPSKPELLAKAVGSIAAPLSGFVNVLSGNLRNFVYALNAISEKKSQGN</sequence>
<dbReference type="SUPFAM" id="SSF160369">
    <property type="entry name" value="Ribosomal protein L10-like"/>
    <property type="match status" value="1"/>
</dbReference>
<protein>
    <recommendedName>
        <fullName evidence="4 5">Large ribosomal subunit protein uL10</fullName>
    </recommendedName>
</protein>
<dbReference type="GO" id="GO:0005840">
    <property type="term" value="C:ribosome"/>
    <property type="evidence" value="ECO:0007669"/>
    <property type="project" value="UniProtKB-KW"/>
</dbReference>
<evidence type="ECO:0000313" key="6">
    <source>
        <dbReference type="EMBL" id="PIS06147.1"/>
    </source>
</evidence>
<reference evidence="7" key="1">
    <citation type="submission" date="2017-09" db="EMBL/GenBank/DDBJ databases">
        <title>Depth-based differentiation of microbial function through sediment-hosted aquifers and enrichment of novel symbionts in the deep terrestrial subsurface.</title>
        <authorList>
            <person name="Probst A.J."/>
            <person name="Ladd B."/>
            <person name="Jarett J.K."/>
            <person name="Geller-Mcgrath D.E."/>
            <person name="Sieber C.M.K."/>
            <person name="Emerson J.B."/>
            <person name="Anantharaman K."/>
            <person name="Thomas B.C."/>
            <person name="Malmstrom R."/>
            <person name="Stieglmeier M."/>
            <person name="Klingl A."/>
            <person name="Woyke T."/>
            <person name="Ryan C.M."/>
            <person name="Banfield J.F."/>
        </authorList>
    </citation>
    <scope>NUCLEOTIDE SEQUENCE [LARGE SCALE GENOMIC DNA]</scope>
</reference>
<dbReference type="GO" id="GO:0006412">
    <property type="term" value="P:translation"/>
    <property type="evidence" value="ECO:0007669"/>
    <property type="project" value="UniProtKB-UniRule"/>
</dbReference>
<dbReference type="Proteomes" id="UP000229056">
    <property type="component" value="Unassembled WGS sequence"/>
</dbReference>
<dbReference type="Gene3D" id="3.30.70.1730">
    <property type="match status" value="1"/>
</dbReference>
<dbReference type="Gene3D" id="6.10.250.290">
    <property type="match status" value="1"/>
</dbReference>
<dbReference type="InterPro" id="IPR043141">
    <property type="entry name" value="Ribosomal_uL10-like_sf"/>
</dbReference>